<sequence>MTFFLSILFSCQSNLSQEKKEKINKKEPFWKIRNQTIDKNKSTMEYPIKKDTSISNEKRSNYIYIHSADCQFEVYINDVLLTNFKGEMARKGGITGGHITNFLLLTSGTNEIKVRMYPPYGDKVFKIGAAVGLVFQHFRDGNFKTTVYDEKMRGKDGIILDHFDKQWVGDKGEYGTTSWVEGHYEPKTPLPLKGLPIYEWRSTFEAQVPYDLVGWHNSVNLEKEQEDENKNIKAELIAEYKKVHEIIKNRDVQAYLKLVKEREELLEKTMYYTEKDRKEKRKMAEELLNDGDYEIEPLFEETFQLEYQGYGKLATLLHKADGEGVIRLRNKKNPDENIYLDFLFQRKEKGGKLTVI</sequence>
<dbReference type="RefSeq" id="WP_194138889.1">
    <property type="nucleotide sequence ID" value="NZ_PRDM01000002.1"/>
</dbReference>
<evidence type="ECO:0008006" key="3">
    <source>
        <dbReference type="Google" id="ProtNLM"/>
    </source>
</evidence>
<dbReference type="EMBL" id="PRDM01000002">
    <property type="protein sequence ID" value="MBE8725688.1"/>
    <property type="molecule type" value="Genomic_DNA"/>
</dbReference>
<name>A0ABR9TJZ0_9FLAO</name>
<protein>
    <recommendedName>
        <fullName evidence="3">Lipoprotein</fullName>
    </recommendedName>
</protein>
<reference evidence="1 2" key="1">
    <citation type="submission" date="2018-07" db="EMBL/GenBank/DDBJ databases">
        <title>Genome assembly of strain KB82.</title>
        <authorList>
            <person name="Kukolya J."/>
            <person name="Horvath B."/>
            <person name="Nagy I."/>
            <person name="Toth A."/>
        </authorList>
    </citation>
    <scope>NUCLEOTIDE SEQUENCE [LARGE SCALE GENOMIC DNA]</scope>
    <source>
        <strain evidence="1 2">Kb82</strain>
    </source>
</reference>
<keyword evidence="2" id="KW-1185">Reference proteome</keyword>
<organism evidence="1 2">
    <name type="scientific">Flavobacterium hungaricum</name>
    <dbReference type="NCBI Taxonomy" id="2082725"/>
    <lineage>
        <taxon>Bacteria</taxon>
        <taxon>Pseudomonadati</taxon>
        <taxon>Bacteroidota</taxon>
        <taxon>Flavobacteriia</taxon>
        <taxon>Flavobacteriales</taxon>
        <taxon>Flavobacteriaceae</taxon>
        <taxon>Flavobacterium</taxon>
    </lineage>
</organism>
<evidence type="ECO:0000313" key="1">
    <source>
        <dbReference type="EMBL" id="MBE8725688.1"/>
    </source>
</evidence>
<dbReference type="Proteomes" id="UP000640614">
    <property type="component" value="Unassembled WGS sequence"/>
</dbReference>
<proteinExistence type="predicted"/>
<comment type="caution">
    <text evidence="1">The sequence shown here is derived from an EMBL/GenBank/DDBJ whole genome shotgun (WGS) entry which is preliminary data.</text>
</comment>
<evidence type="ECO:0000313" key="2">
    <source>
        <dbReference type="Proteomes" id="UP000640614"/>
    </source>
</evidence>
<gene>
    <name evidence="1" type="ORF">C4F50_12100</name>
</gene>
<accession>A0ABR9TJZ0</accession>